<keyword evidence="3" id="KW-0496">Mitochondrion</keyword>
<evidence type="ECO:0000313" key="6">
    <source>
        <dbReference type="EMBL" id="CAH1281676.1"/>
    </source>
</evidence>
<evidence type="ECO:0000256" key="2">
    <source>
        <dbReference type="ARBA" id="ARBA00007884"/>
    </source>
</evidence>
<comment type="subcellular location">
    <subcellularLocation>
        <location evidence="1">Mitochondrion</location>
    </subcellularLocation>
</comment>
<evidence type="ECO:0000256" key="3">
    <source>
        <dbReference type="ARBA" id="ARBA00023128"/>
    </source>
</evidence>
<dbReference type="AlphaFoldDB" id="A0A9P0GXY1"/>
<dbReference type="GO" id="GO:0051082">
    <property type="term" value="F:unfolded protein binding"/>
    <property type="evidence" value="ECO:0007669"/>
    <property type="project" value="TreeGrafter"/>
</dbReference>
<dbReference type="PANTHER" id="PTHR13194">
    <property type="entry name" value="COMPLEX I INTERMEDIATE-ASSOCIATED PROTEIN 30"/>
    <property type="match status" value="1"/>
</dbReference>
<sequence length="294" mass="35117">MIMFSMWKFVRYPPHRQCKRTFHISHTLNAFWERDDKGGYRNKDNMPPLKDRLREGLHELKYEIKLWTQEVKERFEDDPILIFRPGEVDIKWRFGNEQSLKNWNITSDSDNREGYSKASLTLTEHGKALFYGNLSMRVPQDGRVKRSGYCSMKTHRTRKSFKRDGHLDWTSYNMLVMKVRGDGRSYLLNIHCKGYYDLTWNDMYHYVLFTRGGPYWQVARIPFSKFFFGSKGRVQDMQRQVQLDRVASFGITAGERYGGDFALEIDYIGLEFDPNHREEFAYEMYRTDKYIAST</sequence>
<gene>
    <name evidence="6" type="ORF">DIABBA_LOCUS9389</name>
</gene>
<protein>
    <recommendedName>
        <fullName evidence="5">NADH:ubiquinone oxidoreductase intermediate-associated protein 30 domain-containing protein</fullName>
    </recommendedName>
</protein>
<feature type="domain" description="NADH:ubiquinone oxidoreductase intermediate-associated protein 30" evidence="5">
    <location>
        <begin position="92"/>
        <end position="265"/>
    </location>
</feature>
<dbReference type="InterPro" id="IPR008979">
    <property type="entry name" value="Galactose-bd-like_sf"/>
</dbReference>
<accession>A0A9P0GXY1</accession>
<dbReference type="EMBL" id="OU898281">
    <property type="protein sequence ID" value="CAH1281676.1"/>
    <property type="molecule type" value="Genomic_DNA"/>
</dbReference>
<dbReference type="GO" id="GO:0006120">
    <property type="term" value="P:mitochondrial electron transport, NADH to ubiquinone"/>
    <property type="evidence" value="ECO:0007669"/>
    <property type="project" value="TreeGrafter"/>
</dbReference>
<evidence type="ECO:0000256" key="4">
    <source>
        <dbReference type="ARBA" id="ARBA00023186"/>
    </source>
</evidence>
<comment type="similarity">
    <text evidence="2">Belongs to the CIA30 family.</text>
</comment>
<keyword evidence="4" id="KW-0143">Chaperone</keyword>
<dbReference type="Pfam" id="PF08547">
    <property type="entry name" value="CIA30"/>
    <property type="match status" value="1"/>
</dbReference>
<keyword evidence="7" id="KW-1185">Reference proteome</keyword>
<evidence type="ECO:0000259" key="5">
    <source>
        <dbReference type="Pfam" id="PF08547"/>
    </source>
</evidence>
<dbReference type="GO" id="GO:0005739">
    <property type="term" value="C:mitochondrion"/>
    <property type="evidence" value="ECO:0007669"/>
    <property type="project" value="UniProtKB-SubCell"/>
</dbReference>
<organism evidence="6 7">
    <name type="scientific">Diabrotica balteata</name>
    <name type="common">Banded cucumber beetle</name>
    <dbReference type="NCBI Taxonomy" id="107213"/>
    <lineage>
        <taxon>Eukaryota</taxon>
        <taxon>Metazoa</taxon>
        <taxon>Ecdysozoa</taxon>
        <taxon>Arthropoda</taxon>
        <taxon>Hexapoda</taxon>
        <taxon>Insecta</taxon>
        <taxon>Pterygota</taxon>
        <taxon>Neoptera</taxon>
        <taxon>Endopterygota</taxon>
        <taxon>Coleoptera</taxon>
        <taxon>Polyphaga</taxon>
        <taxon>Cucujiformia</taxon>
        <taxon>Chrysomeloidea</taxon>
        <taxon>Chrysomelidae</taxon>
        <taxon>Galerucinae</taxon>
        <taxon>Diabroticina</taxon>
        <taxon>Diabroticites</taxon>
        <taxon>Diabrotica</taxon>
    </lineage>
</organism>
<dbReference type="PANTHER" id="PTHR13194:SF18">
    <property type="entry name" value="COMPLEX I INTERMEDIATE-ASSOCIATED PROTEIN 30, MITOCHONDRIAL"/>
    <property type="match status" value="1"/>
</dbReference>
<proteinExistence type="inferred from homology"/>
<dbReference type="InterPro" id="IPR039131">
    <property type="entry name" value="NDUFAF1"/>
</dbReference>
<name>A0A9P0GXY1_DIABA</name>
<dbReference type="OrthoDB" id="42561at2759"/>
<evidence type="ECO:0000256" key="1">
    <source>
        <dbReference type="ARBA" id="ARBA00004173"/>
    </source>
</evidence>
<evidence type="ECO:0000313" key="7">
    <source>
        <dbReference type="Proteomes" id="UP001153709"/>
    </source>
</evidence>
<dbReference type="InterPro" id="IPR013857">
    <property type="entry name" value="NADH-UbQ_OxRdtase-assoc_prot30"/>
</dbReference>
<reference evidence="6" key="1">
    <citation type="submission" date="2022-01" db="EMBL/GenBank/DDBJ databases">
        <authorList>
            <person name="King R."/>
        </authorList>
    </citation>
    <scope>NUCLEOTIDE SEQUENCE</scope>
</reference>
<dbReference type="SUPFAM" id="SSF49785">
    <property type="entry name" value="Galactose-binding domain-like"/>
    <property type="match status" value="1"/>
</dbReference>
<dbReference type="GO" id="GO:0032981">
    <property type="term" value="P:mitochondrial respiratory chain complex I assembly"/>
    <property type="evidence" value="ECO:0007669"/>
    <property type="project" value="TreeGrafter"/>
</dbReference>
<dbReference type="Proteomes" id="UP001153709">
    <property type="component" value="Chromosome 6"/>
</dbReference>